<keyword evidence="4 8" id="KW-0566">Pantothenate biosynthesis</keyword>
<evidence type="ECO:0000256" key="1">
    <source>
        <dbReference type="ARBA" id="ARBA00004990"/>
    </source>
</evidence>
<feature type="binding site" evidence="8">
    <location>
        <position position="176"/>
    </location>
    <ligand>
        <name>ATP</name>
        <dbReference type="ChEBI" id="CHEBI:30616"/>
    </ligand>
</feature>
<dbReference type="GO" id="GO:0015940">
    <property type="term" value="P:pantothenate biosynthetic process"/>
    <property type="evidence" value="ECO:0007669"/>
    <property type="project" value="UniProtKB-UniRule"/>
</dbReference>
<comment type="pathway">
    <text evidence="1 8">Cofactor biosynthesis; (R)-pantothenate biosynthesis; (R)-pantothenate from (R)-pantoate and beta-alanine: step 1/1.</text>
</comment>
<comment type="function">
    <text evidence="8">Catalyzes the condensation of pantoate with beta-alanine in an ATP-dependent reaction via a pantoyl-adenylate intermediate.</text>
</comment>
<dbReference type="PANTHER" id="PTHR21299:SF1">
    <property type="entry name" value="PANTOATE--BETA-ALANINE LIGASE"/>
    <property type="match status" value="1"/>
</dbReference>
<feature type="binding site" evidence="8">
    <location>
        <position position="153"/>
    </location>
    <ligand>
        <name>(R)-pantoate</name>
        <dbReference type="ChEBI" id="CHEBI:15980"/>
    </ligand>
</feature>
<accession>A0A1F5REQ2</accession>
<keyword evidence="3 8" id="KW-0436">Ligase</keyword>
<dbReference type="AlphaFoldDB" id="A0A1F5REQ2"/>
<dbReference type="Pfam" id="PF02569">
    <property type="entry name" value="Pantoate_ligase"/>
    <property type="match status" value="1"/>
</dbReference>
<keyword evidence="5 8" id="KW-0547">Nucleotide-binding</keyword>
<evidence type="ECO:0000256" key="3">
    <source>
        <dbReference type="ARBA" id="ARBA00022598"/>
    </source>
</evidence>
<dbReference type="CDD" id="cd00560">
    <property type="entry name" value="PanC"/>
    <property type="match status" value="1"/>
</dbReference>
<dbReference type="FunFam" id="3.40.50.620:FF:000013">
    <property type="entry name" value="Pantothenate synthetase"/>
    <property type="match status" value="1"/>
</dbReference>
<comment type="miscellaneous">
    <text evidence="8">The reaction proceeds by a bi uni uni bi ping pong mechanism.</text>
</comment>
<feature type="active site" description="Proton donor" evidence="8">
    <location>
        <position position="37"/>
    </location>
</feature>
<dbReference type="EMBL" id="MFFM01000028">
    <property type="protein sequence ID" value="OGF12937.1"/>
    <property type="molecule type" value="Genomic_DNA"/>
</dbReference>
<dbReference type="Gene3D" id="3.30.1300.10">
    <property type="entry name" value="Pantoate-beta-alanine ligase, C-terminal domain"/>
    <property type="match status" value="1"/>
</dbReference>
<comment type="caution">
    <text evidence="9">The sequence shown here is derived from an EMBL/GenBank/DDBJ whole genome shotgun (WGS) entry which is preliminary data.</text>
</comment>
<comment type="subcellular location">
    <subcellularLocation>
        <location evidence="8">Cytoplasm</location>
    </subcellularLocation>
</comment>
<evidence type="ECO:0000256" key="6">
    <source>
        <dbReference type="ARBA" id="ARBA00022840"/>
    </source>
</evidence>
<dbReference type="InterPro" id="IPR003721">
    <property type="entry name" value="Pantoate_ligase"/>
</dbReference>
<dbReference type="Gene3D" id="3.40.50.620">
    <property type="entry name" value="HUPs"/>
    <property type="match status" value="1"/>
</dbReference>
<keyword evidence="6 8" id="KW-0067">ATP-binding</keyword>
<evidence type="ECO:0000256" key="2">
    <source>
        <dbReference type="ARBA" id="ARBA00009256"/>
    </source>
</evidence>
<dbReference type="UniPathway" id="UPA00028">
    <property type="reaction ID" value="UER00005"/>
</dbReference>
<feature type="binding site" evidence="8">
    <location>
        <position position="61"/>
    </location>
    <ligand>
        <name>beta-alanine</name>
        <dbReference type="ChEBI" id="CHEBI:57966"/>
    </ligand>
</feature>
<evidence type="ECO:0000256" key="7">
    <source>
        <dbReference type="ARBA" id="ARBA00048258"/>
    </source>
</evidence>
<feature type="binding site" evidence="8">
    <location>
        <begin position="30"/>
        <end position="37"/>
    </location>
    <ligand>
        <name>ATP</name>
        <dbReference type="ChEBI" id="CHEBI:30616"/>
    </ligand>
</feature>
<dbReference type="NCBIfam" id="TIGR00018">
    <property type="entry name" value="panC"/>
    <property type="match status" value="1"/>
</dbReference>
<gene>
    <name evidence="8" type="primary">panC</name>
    <name evidence="9" type="ORF">A2024_11975</name>
</gene>
<organism evidence="9 10">
    <name type="scientific">Candidatus Edwardsbacteria bacterium GWF2_54_11</name>
    <dbReference type="NCBI Taxonomy" id="1817851"/>
    <lineage>
        <taxon>Bacteria</taxon>
        <taxon>Candidatus Edwardsiibacteriota</taxon>
    </lineage>
</organism>
<sequence length="281" mass="31010">MKIIKTIKQVRQIIALQKKQGKRIGFVPTMGALHEGHLSLIRMAKKHSDFVVVSIFVNPTQFGPKEDYKKYPRNLKKDAALCQTAGADLIFSPSPEEIYPKGFSTYIDVEGLTQGLCGVSRPGHFRGVATVVAKLFNIVQPDAAVFGQKDAQQLAVIRRMTADLDLPVKIIGAPIVREGDGLAMSSRNAYLTLEERAEAPTLYRALLKAKALADSGQRTAGRIKGEIKKILYRDAPLAEIDYIEIVDNETLKPVKQIKKNTLIALAVKLPNARLIDNLVIK</sequence>
<comment type="catalytic activity">
    <reaction evidence="7 8">
        <text>(R)-pantoate + beta-alanine + ATP = (R)-pantothenate + AMP + diphosphate + H(+)</text>
        <dbReference type="Rhea" id="RHEA:10912"/>
        <dbReference type="ChEBI" id="CHEBI:15378"/>
        <dbReference type="ChEBI" id="CHEBI:15980"/>
        <dbReference type="ChEBI" id="CHEBI:29032"/>
        <dbReference type="ChEBI" id="CHEBI:30616"/>
        <dbReference type="ChEBI" id="CHEBI:33019"/>
        <dbReference type="ChEBI" id="CHEBI:57966"/>
        <dbReference type="ChEBI" id="CHEBI:456215"/>
        <dbReference type="EC" id="6.3.2.1"/>
    </reaction>
</comment>
<feature type="binding site" evidence="8">
    <location>
        <begin position="147"/>
        <end position="150"/>
    </location>
    <ligand>
        <name>ATP</name>
        <dbReference type="ChEBI" id="CHEBI:30616"/>
    </ligand>
</feature>
<evidence type="ECO:0000256" key="4">
    <source>
        <dbReference type="ARBA" id="ARBA00022655"/>
    </source>
</evidence>
<evidence type="ECO:0000313" key="10">
    <source>
        <dbReference type="Proteomes" id="UP000177230"/>
    </source>
</evidence>
<keyword evidence="8" id="KW-0963">Cytoplasm</keyword>
<dbReference type="InterPro" id="IPR014729">
    <property type="entry name" value="Rossmann-like_a/b/a_fold"/>
</dbReference>
<evidence type="ECO:0000313" key="9">
    <source>
        <dbReference type="EMBL" id="OGF12937.1"/>
    </source>
</evidence>
<feature type="binding site" evidence="8">
    <location>
        <begin position="184"/>
        <end position="187"/>
    </location>
    <ligand>
        <name>ATP</name>
        <dbReference type="ChEBI" id="CHEBI:30616"/>
    </ligand>
</feature>
<dbReference type="HAMAP" id="MF_00158">
    <property type="entry name" value="PanC"/>
    <property type="match status" value="1"/>
</dbReference>
<dbReference type="GO" id="GO:0004592">
    <property type="term" value="F:pantoate-beta-alanine ligase activity"/>
    <property type="evidence" value="ECO:0007669"/>
    <property type="project" value="UniProtKB-UniRule"/>
</dbReference>
<comment type="similarity">
    <text evidence="2 8">Belongs to the pantothenate synthetase family.</text>
</comment>
<feature type="binding site" evidence="8">
    <location>
        <position position="61"/>
    </location>
    <ligand>
        <name>(R)-pantoate</name>
        <dbReference type="ChEBI" id="CHEBI:15980"/>
    </ligand>
</feature>
<comment type="subunit">
    <text evidence="8">Homodimer.</text>
</comment>
<dbReference type="SUPFAM" id="SSF52374">
    <property type="entry name" value="Nucleotidylyl transferase"/>
    <property type="match status" value="1"/>
</dbReference>
<dbReference type="InterPro" id="IPR004821">
    <property type="entry name" value="Cyt_trans-like"/>
</dbReference>
<dbReference type="InterPro" id="IPR042176">
    <property type="entry name" value="Pantoate_ligase_C"/>
</dbReference>
<reference evidence="9 10" key="1">
    <citation type="journal article" date="2016" name="Nat. Commun.">
        <title>Thousands of microbial genomes shed light on interconnected biogeochemical processes in an aquifer system.</title>
        <authorList>
            <person name="Anantharaman K."/>
            <person name="Brown C.T."/>
            <person name="Hug L.A."/>
            <person name="Sharon I."/>
            <person name="Castelle C.J."/>
            <person name="Probst A.J."/>
            <person name="Thomas B.C."/>
            <person name="Singh A."/>
            <person name="Wilkins M.J."/>
            <person name="Karaoz U."/>
            <person name="Brodie E.L."/>
            <person name="Williams K.H."/>
            <person name="Hubbard S.S."/>
            <person name="Banfield J.F."/>
        </authorList>
    </citation>
    <scope>NUCLEOTIDE SEQUENCE [LARGE SCALE GENOMIC DNA]</scope>
</reference>
<dbReference type="EC" id="6.3.2.1" evidence="8"/>
<dbReference type="GO" id="GO:0005524">
    <property type="term" value="F:ATP binding"/>
    <property type="evidence" value="ECO:0007669"/>
    <property type="project" value="UniProtKB-KW"/>
</dbReference>
<evidence type="ECO:0000256" key="8">
    <source>
        <dbReference type="HAMAP-Rule" id="MF_00158"/>
    </source>
</evidence>
<proteinExistence type="inferred from homology"/>
<dbReference type="GO" id="GO:0005829">
    <property type="term" value="C:cytosol"/>
    <property type="evidence" value="ECO:0007669"/>
    <property type="project" value="TreeGrafter"/>
</dbReference>
<dbReference type="NCBIfam" id="TIGR00125">
    <property type="entry name" value="cyt_tran_rel"/>
    <property type="match status" value="1"/>
</dbReference>
<protein>
    <recommendedName>
        <fullName evidence="8">Pantothenate synthetase</fullName>
        <shortName evidence="8">PS</shortName>
        <ecNumber evidence="8">6.3.2.1</ecNumber>
    </recommendedName>
    <alternativeName>
        <fullName evidence="8">Pantoate--beta-alanine ligase</fullName>
    </alternativeName>
    <alternativeName>
        <fullName evidence="8">Pantoate-activating enzyme</fullName>
    </alternativeName>
</protein>
<evidence type="ECO:0000256" key="5">
    <source>
        <dbReference type="ARBA" id="ARBA00022741"/>
    </source>
</evidence>
<dbReference type="Proteomes" id="UP000177230">
    <property type="component" value="Unassembled WGS sequence"/>
</dbReference>
<name>A0A1F5REQ2_9BACT</name>
<dbReference type="PANTHER" id="PTHR21299">
    <property type="entry name" value="CYTIDYLATE KINASE/PANTOATE-BETA-ALANINE LIGASE"/>
    <property type="match status" value="1"/>
</dbReference>
<dbReference type="FunFam" id="3.30.1300.10:FF:000001">
    <property type="entry name" value="Pantothenate synthetase"/>
    <property type="match status" value="1"/>
</dbReference>